<reference evidence="12" key="1">
    <citation type="submission" date="2023-02" db="EMBL/GenBank/DDBJ databases">
        <title>Identification and recombinant expression of a fungal hydrolase from Papiliotrema laurentii that hydrolyzes apple cutin and clears colloidal polyester polyurethane.</title>
        <authorList>
            <consortium name="DOE Joint Genome Institute"/>
            <person name="Roman V.A."/>
            <person name="Bojanowski C."/>
            <person name="Crable B.R."/>
            <person name="Wagner D.N."/>
            <person name="Hung C.S."/>
            <person name="Nadeau L.J."/>
            <person name="Schratz L."/>
            <person name="Haridas S."/>
            <person name="Pangilinan J."/>
            <person name="Lipzen A."/>
            <person name="Na H."/>
            <person name="Yan M."/>
            <person name="Ng V."/>
            <person name="Grigoriev I.V."/>
            <person name="Spatafora J.W."/>
            <person name="Barlow D."/>
            <person name="Biffinger J."/>
            <person name="Kelley-Loughnane N."/>
            <person name="Varaljay V.A."/>
            <person name="Crookes-Goodson W.J."/>
        </authorList>
    </citation>
    <scope>NUCLEOTIDE SEQUENCE</scope>
    <source>
        <strain evidence="12">5307AH</strain>
    </source>
</reference>
<evidence type="ECO:0000256" key="7">
    <source>
        <dbReference type="ARBA" id="ARBA00023303"/>
    </source>
</evidence>
<feature type="transmembrane region" description="Helical" evidence="10">
    <location>
        <begin position="114"/>
        <end position="140"/>
    </location>
</feature>
<dbReference type="Proteomes" id="UP001182556">
    <property type="component" value="Unassembled WGS sequence"/>
</dbReference>
<evidence type="ECO:0000259" key="11">
    <source>
        <dbReference type="Pfam" id="PF07885"/>
    </source>
</evidence>
<dbReference type="SUPFAM" id="SSF81324">
    <property type="entry name" value="Voltage-gated potassium channels"/>
    <property type="match status" value="2"/>
</dbReference>
<comment type="subcellular location">
    <subcellularLocation>
        <location evidence="1">Membrane</location>
        <topology evidence="1">Multi-pass membrane protein</topology>
    </subcellularLocation>
</comment>
<feature type="transmembrane region" description="Helical" evidence="10">
    <location>
        <begin position="361"/>
        <end position="381"/>
    </location>
</feature>
<dbReference type="GO" id="GO:0030322">
    <property type="term" value="P:stabilization of membrane potential"/>
    <property type="evidence" value="ECO:0007669"/>
    <property type="project" value="TreeGrafter"/>
</dbReference>
<evidence type="ECO:0000256" key="1">
    <source>
        <dbReference type="ARBA" id="ARBA00004141"/>
    </source>
</evidence>
<feature type="transmembrane region" description="Helical" evidence="10">
    <location>
        <begin position="331"/>
        <end position="349"/>
    </location>
</feature>
<evidence type="ECO:0000256" key="2">
    <source>
        <dbReference type="ARBA" id="ARBA00022448"/>
    </source>
</evidence>
<gene>
    <name evidence="12" type="ORF">DB88DRAFT_487429</name>
</gene>
<keyword evidence="6 10" id="KW-0472">Membrane</keyword>
<feature type="transmembrane region" description="Helical" evidence="10">
    <location>
        <begin position="81"/>
        <end position="102"/>
    </location>
</feature>
<evidence type="ECO:0000256" key="6">
    <source>
        <dbReference type="ARBA" id="ARBA00023136"/>
    </source>
</evidence>
<name>A0AAD9L607_PAPLA</name>
<dbReference type="PANTHER" id="PTHR11003:SF291">
    <property type="entry name" value="IP11374P"/>
    <property type="match status" value="1"/>
</dbReference>
<evidence type="ECO:0000256" key="9">
    <source>
        <dbReference type="SAM" id="MobiDB-lite"/>
    </source>
</evidence>
<keyword evidence="5 8" id="KW-0406">Ion transport</keyword>
<evidence type="ECO:0000313" key="12">
    <source>
        <dbReference type="EMBL" id="KAK1924951.1"/>
    </source>
</evidence>
<comment type="similarity">
    <text evidence="8">Belongs to the two pore domain potassium channel (TC 1.A.1.8) family.</text>
</comment>
<dbReference type="PANTHER" id="PTHR11003">
    <property type="entry name" value="POTASSIUM CHANNEL, SUBFAMILY K"/>
    <property type="match status" value="1"/>
</dbReference>
<evidence type="ECO:0000313" key="13">
    <source>
        <dbReference type="Proteomes" id="UP001182556"/>
    </source>
</evidence>
<accession>A0AAD9L607</accession>
<keyword evidence="7 8" id="KW-0407">Ion channel</keyword>
<comment type="caution">
    <text evidence="12">The sequence shown here is derived from an EMBL/GenBank/DDBJ whole genome shotgun (WGS) entry which is preliminary data.</text>
</comment>
<feature type="transmembrane region" description="Helical" evidence="10">
    <location>
        <begin position="252"/>
        <end position="276"/>
    </location>
</feature>
<evidence type="ECO:0000256" key="4">
    <source>
        <dbReference type="ARBA" id="ARBA00022989"/>
    </source>
</evidence>
<dbReference type="EMBL" id="JAODAN010000004">
    <property type="protein sequence ID" value="KAK1924951.1"/>
    <property type="molecule type" value="Genomic_DNA"/>
</dbReference>
<dbReference type="AlphaFoldDB" id="A0AAD9L607"/>
<sequence length="695" mass="78525">MSRNNKQAVYGLSRNESQGNRPGEDSEHRLRQIPLPDISQVARYLPLIAAILAPLSTLLNIPAMTERWYFLDGVSQPDPPASLALSITGLILNVIANALLLLRFSTVTRRWTSLATRLSLLSWLGTTIVGITNLIIFGALTRNSQGHEYSEGFWSAVVSLADAGVISIALLIHYFGAFGDEDYANSEEVEIRMQGRQFMLSFTAFIIIIGFQALAFSQLEGWNYLNSIYFSIQTALTIGYGDLLPTNTAAKILVFVFSVLTISQLGNEIALIIAFLSTHATHRRDRWRKRYEGAMHREANEKRPHANLMEEMALISKINMREETMSHVYDLFWSALSLTVFWVVGAALFHVMEGWSYGNAVYAVMVLSLTIGFGDFAPVTAAGRVFFIVYALMAVPVVTSFVVQTITGLLSTFSARRARRDQYRRMRVDAPEAFKPHSVYISSAHDDYQELRDKLLNASADQLHIENAGETGTEETEEEAKQERDERQISQRYDAAEALAERDMGDDSNGDQPPGSRTFERRELELGLIRQLMDLTVRLEAEARELLLECMEHSIARTLLLADRNVQIRDVKAIRGDDANILQIWRGINDESNSPEIPSEGPYSKLAKVRRYRNTFAEILVVGAILQRLDGPEMNLFERWRMRDRAEVAEEQAKYARQVQQDLEKIVDQQFNGLTAKLFRRKAKSIQEHDSLESA</sequence>
<keyword evidence="13" id="KW-1185">Reference proteome</keyword>
<keyword evidence="3 8" id="KW-0812">Transmembrane</keyword>
<evidence type="ECO:0000256" key="8">
    <source>
        <dbReference type="RuleBase" id="RU003857"/>
    </source>
</evidence>
<feature type="compositionally biased region" description="Basic and acidic residues" evidence="9">
    <location>
        <begin position="479"/>
        <end position="489"/>
    </location>
</feature>
<feature type="region of interest" description="Disordered" evidence="9">
    <location>
        <begin position="500"/>
        <end position="519"/>
    </location>
</feature>
<feature type="domain" description="Potassium channel" evidence="11">
    <location>
        <begin position="339"/>
        <end position="404"/>
    </location>
</feature>
<dbReference type="Pfam" id="PF07885">
    <property type="entry name" value="Ion_trans_2"/>
    <property type="match status" value="2"/>
</dbReference>
<dbReference type="GO" id="GO:0022841">
    <property type="term" value="F:potassium ion leak channel activity"/>
    <property type="evidence" value="ECO:0007669"/>
    <property type="project" value="TreeGrafter"/>
</dbReference>
<dbReference type="InterPro" id="IPR013099">
    <property type="entry name" value="K_chnl_dom"/>
</dbReference>
<feature type="region of interest" description="Disordered" evidence="9">
    <location>
        <begin position="465"/>
        <end position="489"/>
    </location>
</feature>
<dbReference type="InterPro" id="IPR003280">
    <property type="entry name" value="2pore_dom_K_chnl"/>
</dbReference>
<dbReference type="GO" id="GO:0005886">
    <property type="term" value="C:plasma membrane"/>
    <property type="evidence" value="ECO:0007669"/>
    <property type="project" value="TreeGrafter"/>
</dbReference>
<evidence type="ECO:0000256" key="3">
    <source>
        <dbReference type="ARBA" id="ARBA00022692"/>
    </source>
</evidence>
<feature type="transmembrane region" description="Helical" evidence="10">
    <location>
        <begin position="198"/>
        <end position="216"/>
    </location>
</feature>
<feature type="domain" description="Potassium channel" evidence="11">
    <location>
        <begin position="206"/>
        <end position="275"/>
    </location>
</feature>
<organism evidence="12 13">
    <name type="scientific">Papiliotrema laurentii</name>
    <name type="common">Cryptococcus laurentii</name>
    <dbReference type="NCBI Taxonomy" id="5418"/>
    <lineage>
        <taxon>Eukaryota</taxon>
        <taxon>Fungi</taxon>
        <taxon>Dikarya</taxon>
        <taxon>Basidiomycota</taxon>
        <taxon>Agaricomycotina</taxon>
        <taxon>Tremellomycetes</taxon>
        <taxon>Tremellales</taxon>
        <taxon>Rhynchogastremaceae</taxon>
        <taxon>Papiliotrema</taxon>
    </lineage>
</organism>
<feature type="transmembrane region" description="Helical" evidence="10">
    <location>
        <begin position="387"/>
        <end position="415"/>
    </location>
</feature>
<keyword evidence="2 8" id="KW-0813">Transport</keyword>
<keyword evidence="4 10" id="KW-1133">Transmembrane helix</keyword>
<evidence type="ECO:0000256" key="10">
    <source>
        <dbReference type="SAM" id="Phobius"/>
    </source>
</evidence>
<protein>
    <submittedName>
        <fullName evidence="12">Potassium channel</fullName>
    </submittedName>
</protein>
<feature type="transmembrane region" description="Helical" evidence="10">
    <location>
        <begin position="41"/>
        <end position="61"/>
    </location>
</feature>
<dbReference type="GO" id="GO:0015271">
    <property type="term" value="F:outward rectifier potassium channel activity"/>
    <property type="evidence" value="ECO:0007669"/>
    <property type="project" value="TreeGrafter"/>
</dbReference>
<dbReference type="PRINTS" id="PR01333">
    <property type="entry name" value="2POREKCHANEL"/>
</dbReference>
<proteinExistence type="inferred from homology"/>
<dbReference type="Gene3D" id="1.10.287.70">
    <property type="match status" value="2"/>
</dbReference>
<evidence type="ECO:0000256" key="5">
    <source>
        <dbReference type="ARBA" id="ARBA00023065"/>
    </source>
</evidence>
<feature type="transmembrane region" description="Helical" evidence="10">
    <location>
        <begin position="152"/>
        <end position="177"/>
    </location>
</feature>
<feature type="region of interest" description="Disordered" evidence="9">
    <location>
        <begin position="1"/>
        <end position="29"/>
    </location>
</feature>